<evidence type="ECO:0000313" key="2">
    <source>
        <dbReference type="EMBL" id="SMP18690.1"/>
    </source>
</evidence>
<dbReference type="PANTHER" id="PTHR33990">
    <property type="entry name" value="PROTEIN YJDN-RELATED"/>
    <property type="match status" value="1"/>
</dbReference>
<dbReference type="InterPro" id="IPR028973">
    <property type="entry name" value="PhnB-like"/>
</dbReference>
<proteinExistence type="predicted"/>
<dbReference type="Gene3D" id="3.10.180.10">
    <property type="entry name" value="2,3-Dihydroxybiphenyl 1,2-Dioxygenase, domain 1"/>
    <property type="match status" value="1"/>
</dbReference>
<keyword evidence="3" id="KW-1185">Reference proteome</keyword>
<dbReference type="Pfam" id="PF06983">
    <property type="entry name" value="3-dmu-9_3-mt"/>
    <property type="match status" value="1"/>
</dbReference>
<dbReference type="CDD" id="cd06588">
    <property type="entry name" value="PhnB_like"/>
    <property type="match status" value="1"/>
</dbReference>
<dbReference type="Proteomes" id="UP001157946">
    <property type="component" value="Unassembled WGS sequence"/>
</dbReference>
<name>A0AA45WNH4_9BACL</name>
<feature type="domain" description="PhnB-like" evidence="1">
    <location>
        <begin position="5"/>
        <end position="131"/>
    </location>
</feature>
<evidence type="ECO:0000259" key="1">
    <source>
        <dbReference type="Pfam" id="PF06983"/>
    </source>
</evidence>
<gene>
    <name evidence="2" type="ORF">SAMN06265361_103174</name>
</gene>
<reference evidence="2" key="1">
    <citation type="submission" date="2017-05" db="EMBL/GenBank/DDBJ databases">
        <authorList>
            <person name="Varghese N."/>
            <person name="Submissions S."/>
        </authorList>
    </citation>
    <scope>NUCLEOTIDE SEQUENCE</scope>
    <source>
        <strain evidence="2">DSM 45262</strain>
    </source>
</reference>
<dbReference type="RefSeq" id="WP_102992444.1">
    <property type="nucleotide sequence ID" value="NZ_FXTU01000003.1"/>
</dbReference>
<dbReference type="InterPro" id="IPR029068">
    <property type="entry name" value="Glyas_Bleomycin-R_OHBP_Dase"/>
</dbReference>
<evidence type="ECO:0000313" key="3">
    <source>
        <dbReference type="Proteomes" id="UP001157946"/>
    </source>
</evidence>
<accession>A0AA45WNH4</accession>
<protein>
    <submittedName>
        <fullName evidence="2">PhnB protein</fullName>
    </submittedName>
</protein>
<dbReference type="SUPFAM" id="SSF54593">
    <property type="entry name" value="Glyoxalase/Bleomycin resistance protein/Dihydroxybiphenyl dioxygenase"/>
    <property type="match status" value="1"/>
</dbReference>
<comment type="caution">
    <text evidence="2">The sequence shown here is derived from an EMBL/GenBank/DDBJ whole genome shotgun (WGS) entry which is preliminary data.</text>
</comment>
<dbReference type="EMBL" id="FXTU01000003">
    <property type="protein sequence ID" value="SMP18690.1"/>
    <property type="molecule type" value="Genomic_DNA"/>
</dbReference>
<organism evidence="2 3">
    <name type="scientific">Laceyella tengchongensis</name>
    <dbReference type="NCBI Taxonomy" id="574699"/>
    <lineage>
        <taxon>Bacteria</taxon>
        <taxon>Bacillati</taxon>
        <taxon>Bacillota</taxon>
        <taxon>Bacilli</taxon>
        <taxon>Bacillales</taxon>
        <taxon>Thermoactinomycetaceae</taxon>
        <taxon>Laceyella</taxon>
    </lineage>
</organism>
<dbReference type="PANTHER" id="PTHR33990:SF1">
    <property type="entry name" value="PROTEIN YJDN"/>
    <property type="match status" value="1"/>
</dbReference>
<dbReference type="AlphaFoldDB" id="A0AA45WNH4"/>
<sequence>MSNVKISPYLYLPGNSEEALNFYKNVFNGKIERLQRFSDVPDISVSEEHKNKILHAHLTFGEQEIFFSDMIEHHIYGNQVSLALKFTQVEEIERVFQALSEGGEVLMPLQDTFWGAKYGKLIDRYRVNWDLNCQL</sequence>